<dbReference type="Gene3D" id="3.90.70.10">
    <property type="entry name" value="Cysteine proteinases"/>
    <property type="match status" value="2"/>
</dbReference>
<evidence type="ECO:0000259" key="4">
    <source>
        <dbReference type="PROSITE" id="PS50222"/>
    </source>
</evidence>
<evidence type="ECO:0000259" key="6">
    <source>
        <dbReference type="PROSITE" id="PS51283"/>
    </source>
</evidence>
<dbReference type="InterPro" id="IPR006615">
    <property type="entry name" value="Pept_C19_DUSP"/>
</dbReference>
<keyword evidence="3" id="KW-0106">Calcium</keyword>
<protein>
    <recommendedName>
        <fullName evidence="2">ubiquitinyl hydrolase 1</fullName>
        <ecNumber evidence="2">3.4.19.12</ecNumber>
    </recommendedName>
</protein>
<dbReference type="InterPro" id="IPR028889">
    <property type="entry name" value="USP"/>
</dbReference>
<evidence type="ECO:0000313" key="7">
    <source>
        <dbReference type="Proteomes" id="UP000038045"/>
    </source>
</evidence>
<name>A0A0N4ZUB1_PARTI</name>
<evidence type="ECO:0000259" key="5">
    <source>
        <dbReference type="PROSITE" id="PS50235"/>
    </source>
</evidence>
<dbReference type="InterPro" id="IPR018200">
    <property type="entry name" value="USP_CS"/>
</dbReference>
<dbReference type="Proteomes" id="UP000038045">
    <property type="component" value="Unplaced"/>
</dbReference>
<dbReference type="STRING" id="131310.A0A0N4ZUB1"/>
<dbReference type="Gene3D" id="3.30.2230.10">
    <property type="entry name" value="DUSP-like"/>
    <property type="match status" value="1"/>
</dbReference>
<dbReference type="PROSITE" id="PS00018">
    <property type="entry name" value="EF_HAND_1"/>
    <property type="match status" value="1"/>
</dbReference>
<sequence length="986" mass="113856">MAKDVKQNNPFAGIPSYFTNDEHMHLYKYFCCICNNVKQLLDIRRFMEICVDALTQNQLSGLFHAFDDDKNGYITFIEYIVGLSLSCRGSSDEKIKFIFKMFKKQEGDTFDKETINCIYNELSISEEGRNLDLSNGALSYMEVFNWAKELQEFDDLLDLIKQNAFISLSLPLTTLKEEVFLLQRYKDTYKRSYNTEIIIVSSKWWNSMIGQLLSNSKDIKPINNDEDILDIKYHSELATAYGMKSTFGGLLKKGLIENVDYVPLDKYMYFCLERKYGSNSAPVIRYINSKGQIDLYPPIIFFYVTSEKGENLLQSVWSFPRTLPLWHLKLFIQRNHSTDRNVEISFYALPQGTLIEDGFKTIEDIFGKQMHIKMLISFEYYKTLGPEDSDDDSDENSDSSINIEDTFSSNDSLQSLEVTQLNLSTIVGLANLGNSCYMNSVLQCLMRTKTVTEYIIERYNDVGEDNTLASAYGKFLRKIFTRPNIIFFPKELKRVISEKCPSFANFYEQDAGEFLSSFLNTISEEIAASNKENGIEPDMTHLTMSPADIEWKKKLKNENSIITQEIFGQLRSSLTCESCSYISDTYEPFTLLQLPIPADDRILITIIFLSLKDVQAIRLCLLVSGKENFSRVQKIMHEKTNVPESNLIYRFVDNNGSFCPDFPTLPNDFENGTVECLAPDGEHNIVAFEVSEIGSKTMIAYGRLRYIHTDNVFKANSSIFFGLPFILHYIPKITRVCEFYDYVYHRVYKNEEKDVANKVDENEEPKYPFVIKMVNISFEECGWCNYPETCHGCSIDECGEFLPVGKYYFAIEWKSETLQNNSSLKENFRIKSNNIKSSEEIEYYTPISLSSCLNAFLKPEILDHELTCSSCLTKVKMKKQFRIERQPNTLIVNLKRFMVYSSNSSKKLSKGVDFPLTDFRIVENGDTYECYAMVNHIGDINNGHYIACAKIDGTWHVFDDINVEEITVDQIDKTNPYILFYRKENI</sequence>
<dbReference type="AlphaFoldDB" id="A0A0N4ZUB1"/>
<dbReference type="EC" id="3.4.19.12" evidence="2"/>
<dbReference type="InterPro" id="IPR018247">
    <property type="entry name" value="EF_Hand_1_Ca_BS"/>
</dbReference>
<dbReference type="Gene3D" id="1.10.238.10">
    <property type="entry name" value="EF-hand"/>
    <property type="match status" value="1"/>
</dbReference>
<evidence type="ECO:0000256" key="1">
    <source>
        <dbReference type="ARBA" id="ARBA00000707"/>
    </source>
</evidence>
<proteinExistence type="predicted"/>
<feature type="domain" description="DUSP" evidence="6">
    <location>
        <begin position="173"/>
        <end position="288"/>
    </location>
</feature>
<evidence type="ECO:0000313" key="8">
    <source>
        <dbReference type="WBParaSite" id="PTRK_0001217400.1"/>
    </source>
</evidence>
<dbReference type="PANTHER" id="PTHR21646">
    <property type="entry name" value="UBIQUITIN CARBOXYL-TERMINAL HYDROLASE"/>
    <property type="match status" value="1"/>
</dbReference>
<evidence type="ECO:0000256" key="3">
    <source>
        <dbReference type="ARBA" id="ARBA00022837"/>
    </source>
</evidence>
<dbReference type="SUPFAM" id="SSF47473">
    <property type="entry name" value="EF-hand"/>
    <property type="match status" value="1"/>
</dbReference>
<dbReference type="PROSITE" id="PS00972">
    <property type="entry name" value="USP_1"/>
    <property type="match status" value="1"/>
</dbReference>
<organism evidence="7 8">
    <name type="scientific">Parastrongyloides trichosuri</name>
    <name type="common">Possum-specific nematode worm</name>
    <dbReference type="NCBI Taxonomy" id="131310"/>
    <lineage>
        <taxon>Eukaryota</taxon>
        <taxon>Metazoa</taxon>
        <taxon>Ecdysozoa</taxon>
        <taxon>Nematoda</taxon>
        <taxon>Chromadorea</taxon>
        <taxon>Rhabditida</taxon>
        <taxon>Tylenchina</taxon>
        <taxon>Panagrolaimomorpha</taxon>
        <taxon>Strongyloidoidea</taxon>
        <taxon>Strongyloididae</taxon>
        <taxon>Parastrongyloides</taxon>
    </lineage>
</organism>
<reference evidence="8" key="1">
    <citation type="submission" date="2017-02" db="UniProtKB">
        <authorList>
            <consortium name="WormBaseParasite"/>
        </authorList>
    </citation>
    <scope>IDENTIFICATION</scope>
</reference>
<feature type="domain" description="USP" evidence="5">
    <location>
        <begin position="427"/>
        <end position="984"/>
    </location>
</feature>
<dbReference type="InterPro" id="IPR050185">
    <property type="entry name" value="Ub_carboxyl-term_hydrolase"/>
</dbReference>
<feature type="domain" description="EF-hand" evidence="4">
    <location>
        <begin position="54"/>
        <end position="89"/>
    </location>
</feature>
<evidence type="ECO:0000256" key="2">
    <source>
        <dbReference type="ARBA" id="ARBA00012759"/>
    </source>
</evidence>
<dbReference type="SUPFAM" id="SSF143791">
    <property type="entry name" value="DUSP-like"/>
    <property type="match status" value="1"/>
</dbReference>
<dbReference type="InterPro" id="IPR011992">
    <property type="entry name" value="EF-hand-dom_pair"/>
</dbReference>
<dbReference type="PROSITE" id="PS51283">
    <property type="entry name" value="DUSP"/>
    <property type="match status" value="1"/>
</dbReference>
<dbReference type="InterPro" id="IPR002048">
    <property type="entry name" value="EF_hand_dom"/>
</dbReference>
<dbReference type="GO" id="GO:0005509">
    <property type="term" value="F:calcium ion binding"/>
    <property type="evidence" value="ECO:0007669"/>
    <property type="project" value="InterPro"/>
</dbReference>
<keyword evidence="7" id="KW-1185">Reference proteome</keyword>
<dbReference type="SUPFAM" id="SSF54001">
    <property type="entry name" value="Cysteine proteinases"/>
    <property type="match status" value="1"/>
</dbReference>
<dbReference type="InterPro" id="IPR038765">
    <property type="entry name" value="Papain-like_cys_pep_sf"/>
</dbReference>
<dbReference type="PROSITE" id="PS50222">
    <property type="entry name" value="EF_HAND_2"/>
    <property type="match status" value="1"/>
</dbReference>
<dbReference type="Pfam" id="PF00443">
    <property type="entry name" value="UCH"/>
    <property type="match status" value="1"/>
</dbReference>
<dbReference type="Pfam" id="PF06337">
    <property type="entry name" value="DUSP"/>
    <property type="match status" value="1"/>
</dbReference>
<comment type="catalytic activity">
    <reaction evidence="1">
        <text>Thiol-dependent hydrolysis of ester, thioester, amide, peptide and isopeptide bonds formed by the C-terminal Gly of ubiquitin (a 76-residue protein attached to proteins as an intracellular targeting signal).</text>
        <dbReference type="EC" id="3.4.19.12"/>
    </reaction>
</comment>
<dbReference type="PROSITE" id="PS50235">
    <property type="entry name" value="USP_3"/>
    <property type="match status" value="1"/>
</dbReference>
<dbReference type="InterPro" id="IPR001394">
    <property type="entry name" value="Peptidase_C19_UCH"/>
</dbReference>
<accession>A0A0N4ZUB1</accession>
<dbReference type="GO" id="GO:0016579">
    <property type="term" value="P:protein deubiquitination"/>
    <property type="evidence" value="ECO:0007669"/>
    <property type="project" value="InterPro"/>
</dbReference>
<dbReference type="WBParaSite" id="PTRK_0001217400.1">
    <property type="protein sequence ID" value="PTRK_0001217400.1"/>
    <property type="gene ID" value="PTRK_0001217400"/>
</dbReference>
<dbReference type="GO" id="GO:0004843">
    <property type="term" value="F:cysteine-type deubiquitinase activity"/>
    <property type="evidence" value="ECO:0007669"/>
    <property type="project" value="UniProtKB-EC"/>
</dbReference>
<dbReference type="InterPro" id="IPR035927">
    <property type="entry name" value="DUSP-like_sf"/>
</dbReference>